<gene>
    <name evidence="2" type="ORF">IPF40_05300</name>
    <name evidence="3" type="ORF">IPI13_06530</name>
    <name evidence="4" type="ORF">IPP00_12745</name>
</gene>
<dbReference type="Pfam" id="PF14117">
    <property type="entry name" value="DUF4287"/>
    <property type="match status" value="1"/>
</dbReference>
<dbReference type="EMBL" id="JADIXZ010000004">
    <property type="protein sequence ID" value="MBK6300475.1"/>
    <property type="molecule type" value="Genomic_DNA"/>
</dbReference>
<evidence type="ECO:0000259" key="1">
    <source>
        <dbReference type="Pfam" id="PF18899"/>
    </source>
</evidence>
<evidence type="ECO:0000313" key="4">
    <source>
        <dbReference type="EMBL" id="MBL0004805.1"/>
    </source>
</evidence>
<evidence type="ECO:0000313" key="2">
    <source>
        <dbReference type="EMBL" id="MBK6300475.1"/>
    </source>
</evidence>
<dbReference type="Proteomes" id="UP000718281">
    <property type="component" value="Unassembled WGS sequence"/>
</dbReference>
<reference evidence="5 6" key="1">
    <citation type="submission" date="2020-10" db="EMBL/GenBank/DDBJ databases">
        <title>Connecting structure to function with the recovery of over 1000 high-quality activated sludge metagenome-assembled genomes encoding full-length rRNA genes using long-read sequencing.</title>
        <authorList>
            <person name="Singleton C.M."/>
            <person name="Petriglieri F."/>
            <person name="Kristensen J.M."/>
            <person name="Kirkegaard R.H."/>
            <person name="Michaelsen T.Y."/>
            <person name="Andersen M.H."/>
            <person name="Karst S.M."/>
            <person name="Dueholm M.S."/>
            <person name="Nielsen P.H."/>
            <person name="Albertsen M."/>
        </authorList>
    </citation>
    <scope>NUCLEOTIDE SEQUENCE [LARGE SCALE GENOMIC DNA]</scope>
    <source>
        <strain evidence="2">AalE_18-Q3-R2-46_BAT3C.188</strain>
        <strain evidence="3">Ega_18-Q3-R5-49_MAXAC.001</strain>
        <strain evidence="4">Ribe_18-Q3-R11-54_MAXAC.001</strain>
    </source>
</reference>
<evidence type="ECO:0000313" key="3">
    <source>
        <dbReference type="EMBL" id="MBK7272829.1"/>
    </source>
</evidence>
<evidence type="ECO:0000313" key="5">
    <source>
        <dbReference type="Proteomes" id="UP000718281"/>
    </source>
</evidence>
<protein>
    <submittedName>
        <fullName evidence="2">DUF4287 domain-containing protein</fullName>
    </submittedName>
</protein>
<dbReference type="Proteomes" id="UP000726105">
    <property type="component" value="Unassembled WGS sequence"/>
</dbReference>
<comment type="caution">
    <text evidence="2">The sequence shown here is derived from an EMBL/GenBank/DDBJ whole genome shotgun (WGS) entry which is preliminary data.</text>
</comment>
<dbReference type="Proteomes" id="UP000886632">
    <property type="component" value="Unassembled WGS sequence"/>
</dbReference>
<dbReference type="EMBL" id="JADKGK010000022">
    <property type="protein sequence ID" value="MBL0004805.1"/>
    <property type="molecule type" value="Genomic_DNA"/>
</dbReference>
<organism evidence="2 5">
    <name type="scientific">Candidatus Phosphoribacter hodrii</name>
    <dbReference type="NCBI Taxonomy" id="2953743"/>
    <lineage>
        <taxon>Bacteria</taxon>
        <taxon>Bacillati</taxon>
        <taxon>Actinomycetota</taxon>
        <taxon>Actinomycetes</taxon>
        <taxon>Micrococcales</taxon>
        <taxon>Dermatophilaceae</taxon>
        <taxon>Candidatus Phosphoribacter</taxon>
    </lineage>
</organism>
<dbReference type="AlphaFoldDB" id="A0A934X4U1"/>
<evidence type="ECO:0000313" key="6">
    <source>
        <dbReference type="Proteomes" id="UP000726105"/>
    </source>
</evidence>
<name>A0A934X4U1_9MICO</name>
<accession>A0A934X4U1</accession>
<dbReference type="InterPro" id="IPR025629">
    <property type="entry name" value="DUF4287"/>
</dbReference>
<sequence>MADAVSASMQARTGRTVSEWVDAVTAAGIDPLDQLAVRRWLKDTHGIAQNSQWTIAFAAAEAAGWVRPSADGYTDTLYAGAKAPLRPLHDAVLAVALALGPDTEAQGRSTYIPVVRATQFAAIAPGPGGTLRVGLRFRTQVPDDARLEPAKGFAQATHWVHLPGASLLADAAALEPLLAAAYLQNG</sequence>
<feature type="domain" description="DUF5655" evidence="1">
    <location>
        <begin position="75"/>
        <end position="185"/>
    </location>
</feature>
<dbReference type="InterPro" id="IPR043714">
    <property type="entry name" value="DUF5655"/>
</dbReference>
<dbReference type="Pfam" id="PF18899">
    <property type="entry name" value="DUF5655"/>
    <property type="match status" value="1"/>
</dbReference>
<proteinExistence type="predicted"/>
<dbReference type="EMBL" id="JADJIB010000002">
    <property type="protein sequence ID" value="MBK7272829.1"/>
    <property type="molecule type" value="Genomic_DNA"/>
</dbReference>